<evidence type="ECO:0000256" key="1">
    <source>
        <dbReference type="SAM" id="Phobius"/>
    </source>
</evidence>
<evidence type="ECO:0000313" key="2">
    <source>
        <dbReference type="EMBL" id="PQA38828.1"/>
    </source>
</evidence>
<dbReference type="AlphaFoldDB" id="A0A2P6ARR6"/>
<keyword evidence="1" id="KW-0812">Transmembrane</keyword>
<feature type="transmembrane region" description="Helical" evidence="1">
    <location>
        <begin position="93"/>
        <end position="113"/>
    </location>
</feature>
<dbReference type="RefSeq" id="WP_105192680.1">
    <property type="nucleotide sequence ID" value="NZ_PTQZ01000160.1"/>
</dbReference>
<organism evidence="2 3">
    <name type="scientific">Amnimonas aquatica</name>
    <dbReference type="NCBI Taxonomy" id="2094561"/>
    <lineage>
        <taxon>Bacteria</taxon>
        <taxon>Pseudomonadati</taxon>
        <taxon>Pseudomonadota</taxon>
        <taxon>Gammaproteobacteria</taxon>
        <taxon>Moraxellales</taxon>
        <taxon>Moraxellaceae</taxon>
        <taxon>Amnimonas</taxon>
    </lineage>
</organism>
<keyword evidence="3" id="KW-1185">Reference proteome</keyword>
<dbReference type="EMBL" id="PTQZ01000160">
    <property type="protein sequence ID" value="PQA38828.1"/>
    <property type="molecule type" value="Genomic_DNA"/>
</dbReference>
<feature type="transmembrane region" description="Helical" evidence="1">
    <location>
        <begin position="119"/>
        <end position="137"/>
    </location>
</feature>
<sequence>MELVRGKAAKVRHTLQMGRGAGDRHSNVSTTHICLLQLQERTVSLHARHPLIVNEGDQLVIAGRSDRQGLLRGFAHANLSTGTRGDDGLWQHIIAAPVCLAAAGFIWGAMAGVSINGVPLHWLPSLLLAGVGIYFAVRGAQVWQAVQRVGQESAR</sequence>
<gene>
    <name evidence="2" type="ORF">C5O18_06965</name>
</gene>
<protein>
    <submittedName>
        <fullName evidence="2">Uncharacterized protein</fullName>
    </submittedName>
</protein>
<comment type="caution">
    <text evidence="2">The sequence shown here is derived from an EMBL/GenBank/DDBJ whole genome shotgun (WGS) entry which is preliminary data.</text>
</comment>
<accession>A0A2P6ARR6</accession>
<proteinExistence type="predicted"/>
<keyword evidence="1" id="KW-0472">Membrane</keyword>
<keyword evidence="1" id="KW-1133">Transmembrane helix</keyword>
<evidence type="ECO:0000313" key="3">
    <source>
        <dbReference type="Proteomes" id="UP000243900"/>
    </source>
</evidence>
<name>A0A2P6ARR6_9GAMM</name>
<dbReference type="Proteomes" id="UP000243900">
    <property type="component" value="Unassembled WGS sequence"/>
</dbReference>
<reference evidence="3" key="1">
    <citation type="submission" date="2018-02" db="EMBL/GenBank/DDBJ databases">
        <title>Genome sequencing of Solimonas sp. HR-BB.</title>
        <authorList>
            <person name="Lee Y."/>
            <person name="Jeon C.O."/>
        </authorList>
    </citation>
    <scope>NUCLEOTIDE SEQUENCE [LARGE SCALE GENOMIC DNA]</scope>
    <source>
        <strain evidence="3">HR-E</strain>
    </source>
</reference>